<evidence type="ECO:0000259" key="5">
    <source>
        <dbReference type="PROSITE" id="PS50893"/>
    </source>
</evidence>
<accession>A0A2H3NKQ9</accession>
<evidence type="ECO:0000313" key="6">
    <source>
        <dbReference type="EMBL" id="PEN06608.1"/>
    </source>
</evidence>
<evidence type="ECO:0000256" key="2">
    <source>
        <dbReference type="ARBA" id="ARBA00022448"/>
    </source>
</evidence>
<dbReference type="GO" id="GO:0005524">
    <property type="term" value="F:ATP binding"/>
    <property type="evidence" value="ECO:0007669"/>
    <property type="project" value="UniProtKB-KW"/>
</dbReference>
<dbReference type="CDD" id="cd03230">
    <property type="entry name" value="ABC_DR_subfamily_A"/>
    <property type="match status" value="1"/>
</dbReference>
<name>A0A2H3NKQ9_9BACT</name>
<keyword evidence="7" id="KW-1185">Reference proteome</keyword>
<evidence type="ECO:0000256" key="1">
    <source>
        <dbReference type="ARBA" id="ARBA00005417"/>
    </source>
</evidence>
<dbReference type="Gene3D" id="3.40.50.300">
    <property type="entry name" value="P-loop containing nucleotide triphosphate hydrolases"/>
    <property type="match status" value="1"/>
</dbReference>
<dbReference type="Proteomes" id="UP000221024">
    <property type="component" value="Unassembled WGS sequence"/>
</dbReference>
<dbReference type="EMBL" id="PDEP01000008">
    <property type="protein sequence ID" value="PEN06608.1"/>
    <property type="molecule type" value="Genomic_DNA"/>
</dbReference>
<dbReference type="OrthoDB" id="9785229at2"/>
<dbReference type="InterPro" id="IPR027417">
    <property type="entry name" value="P-loop_NTPase"/>
</dbReference>
<dbReference type="Pfam" id="PF00005">
    <property type="entry name" value="ABC_tran"/>
    <property type="match status" value="1"/>
</dbReference>
<dbReference type="InterPro" id="IPR003439">
    <property type="entry name" value="ABC_transporter-like_ATP-bd"/>
</dbReference>
<evidence type="ECO:0000256" key="3">
    <source>
        <dbReference type="ARBA" id="ARBA00022741"/>
    </source>
</evidence>
<dbReference type="InterPro" id="IPR017871">
    <property type="entry name" value="ABC_transporter-like_CS"/>
</dbReference>
<comment type="caution">
    <text evidence="6">The sequence shown here is derived from an EMBL/GenBank/DDBJ whole genome shotgun (WGS) entry which is preliminary data.</text>
</comment>
<gene>
    <name evidence="6" type="ORF">CRI93_10045</name>
</gene>
<reference evidence="6 7" key="1">
    <citation type="submission" date="2017-10" db="EMBL/GenBank/DDBJ databases">
        <title>Draft genome of Longimonas halophila.</title>
        <authorList>
            <person name="Goh K.M."/>
            <person name="Shamsir M.S."/>
            <person name="Lim S.W."/>
        </authorList>
    </citation>
    <scope>NUCLEOTIDE SEQUENCE [LARGE SCALE GENOMIC DNA]</scope>
    <source>
        <strain evidence="6 7">KCTC 42399</strain>
    </source>
</reference>
<proteinExistence type="inferred from homology"/>
<dbReference type="PROSITE" id="PS00211">
    <property type="entry name" value="ABC_TRANSPORTER_1"/>
    <property type="match status" value="1"/>
</dbReference>
<dbReference type="PROSITE" id="PS50893">
    <property type="entry name" value="ABC_TRANSPORTER_2"/>
    <property type="match status" value="1"/>
</dbReference>
<keyword evidence="3" id="KW-0547">Nucleotide-binding</keyword>
<keyword evidence="2" id="KW-0813">Transport</keyword>
<evidence type="ECO:0000313" key="7">
    <source>
        <dbReference type="Proteomes" id="UP000221024"/>
    </source>
</evidence>
<dbReference type="AlphaFoldDB" id="A0A2H3NKQ9"/>
<organism evidence="6 7">
    <name type="scientific">Longimonas halophila</name>
    <dbReference type="NCBI Taxonomy" id="1469170"/>
    <lineage>
        <taxon>Bacteria</taxon>
        <taxon>Pseudomonadati</taxon>
        <taxon>Rhodothermota</taxon>
        <taxon>Rhodothermia</taxon>
        <taxon>Rhodothermales</taxon>
        <taxon>Salisaetaceae</taxon>
        <taxon>Longimonas</taxon>
    </lineage>
</organism>
<dbReference type="SMART" id="SM00382">
    <property type="entry name" value="AAA"/>
    <property type="match status" value="1"/>
</dbReference>
<sequence>MPHAISVDGLEKTYRSGLFRPTTVKALQGVDLALEPGRVFGLLGPNGAGKTTLVKVLLGIVKASAGTAQLFGTPVTDHQARQRVGYLPEKHTFPELLTARQMLDVYGQMGRVPAEHRATRIPDLLDRVGLSAQAERKIGTFSKGMLQRVGLAQALMNSPDLLFLDEPTDGVDPVGRRAIRDLLVWLRDEGTTIFINSHLLSEVEKVCGEVAIMNEGELVKQGAISELTAVEREYRLVCTPLPDDLSESVHQRLTPLNNETAPDGLQNWRVASDTRADLNALIDTLRAHDVEIEAIDPVRRSLEDYFIDVVSPPAA</sequence>
<evidence type="ECO:0000256" key="4">
    <source>
        <dbReference type="ARBA" id="ARBA00022840"/>
    </source>
</evidence>
<dbReference type="RefSeq" id="WP_098062502.1">
    <property type="nucleotide sequence ID" value="NZ_PDEP01000008.1"/>
</dbReference>
<dbReference type="PANTHER" id="PTHR43335">
    <property type="entry name" value="ABC TRANSPORTER, ATP-BINDING PROTEIN"/>
    <property type="match status" value="1"/>
</dbReference>
<dbReference type="InterPro" id="IPR003593">
    <property type="entry name" value="AAA+_ATPase"/>
</dbReference>
<comment type="similarity">
    <text evidence="1">Belongs to the ABC transporter superfamily.</text>
</comment>
<dbReference type="PANTHER" id="PTHR43335:SF2">
    <property type="entry name" value="ABC TRANSPORTER, ATP-BINDING PROTEIN"/>
    <property type="match status" value="1"/>
</dbReference>
<protein>
    <submittedName>
        <fullName evidence="6">ABC transporter ATP-binding protein</fullName>
    </submittedName>
</protein>
<dbReference type="SUPFAM" id="SSF52540">
    <property type="entry name" value="P-loop containing nucleoside triphosphate hydrolases"/>
    <property type="match status" value="1"/>
</dbReference>
<keyword evidence="4 6" id="KW-0067">ATP-binding</keyword>
<feature type="domain" description="ABC transporter" evidence="5">
    <location>
        <begin position="5"/>
        <end position="240"/>
    </location>
</feature>
<dbReference type="GO" id="GO:0016887">
    <property type="term" value="F:ATP hydrolysis activity"/>
    <property type="evidence" value="ECO:0007669"/>
    <property type="project" value="InterPro"/>
</dbReference>